<gene>
    <name evidence="2" type="ORF">G0Q06_01885</name>
</gene>
<proteinExistence type="predicted"/>
<reference evidence="2 3" key="1">
    <citation type="submission" date="2020-02" db="EMBL/GenBank/DDBJ databases">
        <title>Albibacoteraceae fam. nov., the first described family within the subdivision 4 Verrucomicrobia.</title>
        <authorList>
            <person name="Xi F."/>
        </authorList>
    </citation>
    <scope>NUCLEOTIDE SEQUENCE [LARGE SCALE GENOMIC DNA]</scope>
    <source>
        <strain evidence="2 3">CK1056</strain>
    </source>
</reference>
<dbReference type="EMBL" id="JAAGNX010000001">
    <property type="protein sequence ID" value="NDV61195.1"/>
    <property type="molecule type" value="Genomic_DNA"/>
</dbReference>
<accession>A0A6B2M0B0</accession>
<organism evidence="2 3">
    <name type="scientific">Oceanipulchritudo coccoides</name>
    <dbReference type="NCBI Taxonomy" id="2706888"/>
    <lineage>
        <taxon>Bacteria</taxon>
        <taxon>Pseudomonadati</taxon>
        <taxon>Verrucomicrobiota</taxon>
        <taxon>Opitutia</taxon>
        <taxon>Puniceicoccales</taxon>
        <taxon>Oceanipulchritudinaceae</taxon>
        <taxon>Oceanipulchritudo</taxon>
    </lineage>
</organism>
<evidence type="ECO:0000259" key="1">
    <source>
        <dbReference type="Pfam" id="PF10543"/>
    </source>
</evidence>
<name>A0A6B2M0B0_9BACT</name>
<dbReference type="Proteomes" id="UP000478417">
    <property type="component" value="Unassembled WGS sequence"/>
</dbReference>
<evidence type="ECO:0000313" key="3">
    <source>
        <dbReference type="Proteomes" id="UP000478417"/>
    </source>
</evidence>
<comment type="caution">
    <text evidence="2">The sequence shown here is derived from an EMBL/GenBank/DDBJ whole genome shotgun (WGS) entry which is preliminary data.</text>
</comment>
<dbReference type="InterPro" id="IPR018873">
    <property type="entry name" value="KilA-N_DNA-bd_domain"/>
</dbReference>
<keyword evidence="3" id="KW-1185">Reference proteome</keyword>
<dbReference type="Pfam" id="PF10543">
    <property type="entry name" value="ORF6N"/>
    <property type="match status" value="1"/>
</dbReference>
<feature type="domain" description="KilA-N DNA-binding" evidence="1">
    <location>
        <begin position="17"/>
        <end position="63"/>
    </location>
</feature>
<protein>
    <submittedName>
        <fullName evidence="2">ORF6N domain-containing protein</fullName>
    </submittedName>
</protein>
<sequence>MPKSAVRNIHDPIESVIFMVRGFRVVLDSDLAELYGVQTKVLNQALKRNIKKFPKDFLIKLSRN</sequence>
<evidence type="ECO:0000313" key="2">
    <source>
        <dbReference type="EMBL" id="NDV61195.1"/>
    </source>
</evidence>
<dbReference type="AlphaFoldDB" id="A0A6B2M0B0"/>